<organism evidence="6 7">
    <name type="scientific">Spongiivirga citrea</name>
    <dbReference type="NCBI Taxonomy" id="1481457"/>
    <lineage>
        <taxon>Bacteria</taxon>
        <taxon>Pseudomonadati</taxon>
        <taxon>Bacteroidota</taxon>
        <taxon>Flavobacteriia</taxon>
        <taxon>Flavobacteriales</taxon>
        <taxon>Flavobacteriaceae</taxon>
        <taxon>Spongiivirga</taxon>
    </lineage>
</organism>
<sequence>MKTKWIAFLLIASMFSCSKPIPRKPISISSGSFLKQSVERNKKLIAKEEAVIQTIIKNDSLNDYVASENGYWYYYENKNKEITEMPKFGDKVTFDYELRLLNNTVIYSKEELGTQEYYVDKENIMEGLRSGIKLMKANERVVFLFPSNQAYGYHGDNKKITTNTPLKAIVNVHSVEQEKTE</sequence>
<name>A0A6M0CKY8_9FLAO</name>
<evidence type="ECO:0000256" key="3">
    <source>
        <dbReference type="PROSITE-ProRule" id="PRU00277"/>
    </source>
</evidence>
<dbReference type="RefSeq" id="WP_164033236.1">
    <property type="nucleotide sequence ID" value="NZ_JAABOQ010000006.1"/>
</dbReference>
<comment type="catalytic activity">
    <reaction evidence="1 3 4">
        <text>[protein]-peptidylproline (omega=180) = [protein]-peptidylproline (omega=0)</text>
        <dbReference type="Rhea" id="RHEA:16237"/>
        <dbReference type="Rhea" id="RHEA-COMP:10747"/>
        <dbReference type="Rhea" id="RHEA-COMP:10748"/>
        <dbReference type="ChEBI" id="CHEBI:83833"/>
        <dbReference type="ChEBI" id="CHEBI:83834"/>
        <dbReference type="EC" id="5.2.1.8"/>
    </reaction>
</comment>
<evidence type="ECO:0000259" key="5">
    <source>
        <dbReference type="PROSITE" id="PS50059"/>
    </source>
</evidence>
<dbReference type="InterPro" id="IPR001179">
    <property type="entry name" value="PPIase_FKBP_dom"/>
</dbReference>
<reference evidence="6 7" key="1">
    <citation type="submission" date="2020-01" db="EMBL/GenBank/DDBJ databases">
        <title>Spongiivirga citrea KCTC 32990T.</title>
        <authorList>
            <person name="Wang G."/>
        </authorList>
    </citation>
    <scope>NUCLEOTIDE SEQUENCE [LARGE SCALE GENOMIC DNA]</scope>
    <source>
        <strain evidence="6 7">KCTC 32990</strain>
    </source>
</reference>
<dbReference type="EC" id="5.2.1.8" evidence="4"/>
<protein>
    <recommendedName>
        <fullName evidence="4">Peptidyl-prolyl cis-trans isomerase</fullName>
        <ecNumber evidence="4">5.2.1.8</ecNumber>
    </recommendedName>
</protein>
<dbReference type="GO" id="GO:0003755">
    <property type="term" value="F:peptidyl-prolyl cis-trans isomerase activity"/>
    <property type="evidence" value="ECO:0007669"/>
    <property type="project" value="UniProtKB-UniRule"/>
</dbReference>
<evidence type="ECO:0000256" key="1">
    <source>
        <dbReference type="ARBA" id="ARBA00000971"/>
    </source>
</evidence>
<dbReference type="NCBIfam" id="TIGR03516">
    <property type="entry name" value="ppisom_GldI"/>
    <property type="match status" value="1"/>
</dbReference>
<keyword evidence="3 4" id="KW-0413">Isomerase</keyword>
<evidence type="ECO:0000256" key="4">
    <source>
        <dbReference type="RuleBase" id="RU003915"/>
    </source>
</evidence>
<evidence type="ECO:0000256" key="2">
    <source>
        <dbReference type="ARBA" id="ARBA00023110"/>
    </source>
</evidence>
<evidence type="ECO:0000313" key="6">
    <source>
        <dbReference type="EMBL" id="NER18551.1"/>
    </source>
</evidence>
<dbReference type="InterPro" id="IPR019869">
    <property type="entry name" value="Motility-assoc_PPIase_GldI"/>
</dbReference>
<evidence type="ECO:0000313" key="7">
    <source>
        <dbReference type="Proteomes" id="UP000474296"/>
    </source>
</evidence>
<keyword evidence="2 3" id="KW-0697">Rotamase</keyword>
<comment type="similarity">
    <text evidence="4">Belongs to the FKBP-type PPIase family.</text>
</comment>
<feature type="domain" description="PPIase FKBP-type" evidence="5">
    <location>
        <begin position="89"/>
        <end position="176"/>
    </location>
</feature>
<dbReference type="EMBL" id="JAABOQ010000006">
    <property type="protein sequence ID" value="NER18551.1"/>
    <property type="molecule type" value="Genomic_DNA"/>
</dbReference>
<dbReference type="Gene3D" id="3.10.50.40">
    <property type="match status" value="1"/>
</dbReference>
<dbReference type="Pfam" id="PF00254">
    <property type="entry name" value="FKBP_C"/>
    <property type="match status" value="1"/>
</dbReference>
<dbReference type="SUPFAM" id="SSF54534">
    <property type="entry name" value="FKBP-like"/>
    <property type="match status" value="1"/>
</dbReference>
<accession>A0A6M0CKY8</accession>
<dbReference type="PROSITE" id="PS51257">
    <property type="entry name" value="PROKAR_LIPOPROTEIN"/>
    <property type="match status" value="1"/>
</dbReference>
<dbReference type="PROSITE" id="PS50059">
    <property type="entry name" value="FKBP_PPIASE"/>
    <property type="match status" value="1"/>
</dbReference>
<comment type="caution">
    <text evidence="6">The sequence shown here is derived from an EMBL/GenBank/DDBJ whole genome shotgun (WGS) entry which is preliminary data.</text>
</comment>
<dbReference type="Proteomes" id="UP000474296">
    <property type="component" value="Unassembled WGS sequence"/>
</dbReference>
<keyword evidence="7" id="KW-1185">Reference proteome</keyword>
<dbReference type="InterPro" id="IPR046357">
    <property type="entry name" value="PPIase_dom_sf"/>
</dbReference>
<gene>
    <name evidence="6" type="primary">gldI</name>
    <name evidence="6" type="ORF">GWK10_15130</name>
</gene>
<proteinExistence type="inferred from homology"/>
<dbReference type="AlphaFoldDB" id="A0A6M0CKY8"/>